<dbReference type="Pfam" id="PF13036">
    <property type="entry name" value="LpoB"/>
    <property type="match status" value="1"/>
</dbReference>
<organism evidence="2 3">
    <name type="scientific">Caldimonas aquatica</name>
    <dbReference type="NCBI Taxonomy" id="376175"/>
    <lineage>
        <taxon>Bacteria</taxon>
        <taxon>Pseudomonadati</taxon>
        <taxon>Pseudomonadota</taxon>
        <taxon>Betaproteobacteria</taxon>
        <taxon>Burkholderiales</taxon>
        <taxon>Sphaerotilaceae</taxon>
        <taxon>Caldimonas</taxon>
    </lineage>
</organism>
<feature type="signal peptide" evidence="1">
    <location>
        <begin position="1"/>
        <end position="35"/>
    </location>
</feature>
<keyword evidence="1" id="KW-0732">Signal</keyword>
<dbReference type="Gene3D" id="3.40.50.10610">
    <property type="entry name" value="ABC-type transport auxiliary lipoprotein component"/>
    <property type="match status" value="1"/>
</dbReference>
<evidence type="ECO:0000256" key="1">
    <source>
        <dbReference type="SAM" id="SignalP"/>
    </source>
</evidence>
<sequence>MDCTAMTRRVAMASGLALIAAWTAGCAVRAVPARAAAVSTTDTVAVLPLHNATEAAFADRRAHAILVALLQQRGLKVLSYPLRGPDNPLEATQPPSLQESLQWARREGARWAMSGTVTEWRYKSGVDGEPAVGITLSLTDVRSGEVVWSATGARTGWGYEALAAVGQSQIEDLLRGLQVQSVPAAERR</sequence>
<dbReference type="EMBL" id="CP110257">
    <property type="protein sequence ID" value="UZD54784.1"/>
    <property type="molecule type" value="Genomic_DNA"/>
</dbReference>
<protein>
    <submittedName>
        <fullName evidence="2">Penicillin-binding protein activator LpoB</fullName>
    </submittedName>
</protein>
<feature type="chain" id="PRO_5047351531" evidence="1">
    <location>
        <begin position="36"/>
        <end position="188"/>
    </location>
</feature>
<dbReference type="PROSITE" id="PS51318">
    <property type="entry name" value="TAT"/>
    <property type="match status" value="1"/>
</dbReference>
<reference evidence="2" key="1">
    <citation type="submission" date="2022-10" db="EMBL/GenBank/DDBJ databases">
        <title>Complete genome sequence of Schlegelella aquatica LMG 23380.</title>
        <authorList>
            <person name="Musilova J."/>
            <person name="Kourilova X."/>
            <person name="Bezdicek M."/>
            <person name="Hermankova K."/>
            <person name="Obruca S."/>
            <person name="Sedlar K."/>
        </authorList>
    </citation>
    <scope>NUCLEOTIDE SEQUENCE</scope>
    <source>
        <strain evidence="2">LMG 23380</strain>
    </source>
</reference>
<keyword evidence="3" id="KW-1185">Reference proteome</keyword>
<dbReference type="RefSeq" id="WP_264892426.1">
    <property type="nucleotide sequence ID" value="NZ_CP110257.1"/>
</dbReference>
<proteinExistence type="predicted"/>
<accession>A0ABY6MRZ3</accession>
<dbReference type="InterPro" id="IPR006311">
    <property type="entry name" value="TAT_signal"/>
</dbReference>
<evidence type="ECO:0000313" key="3">
    <source>
        <dbReference type="Proteomes" id="UP001163266"/>
    </source>
</evidence>
<dbReference type="Proteomes" id="UP001163266">
    <property type="component" value="Chromosome"/>
</dbReference>
<evidence type="ECO:0000313" key="2">
    <source>
        <dbReference type="EMBL" id="UZD54784.1"/>
    </source>
</evidence>
<name>A0ABY6MRZ3_9BURK</name>
<dbReference type="InterPro" id="IPR014094">
    <property type="entry name" value="LpoB"/>
</dbReference>
<gene>
    <name evidence="2" type="ORF">OMP39_14150</name>
</gene>